<evidence type="ECO:0000313" key="2">
    <source>
        <dbReference type="EMBL" id="PFG48778.1"/>
    </source>
</evidence>
<dbReference type="RefSeq" id="WP_098512805.1">
    <property type="nucleotide sequence ID" value="NZ_JBIAKZ010000001.1"/>
</dbReference>
<dbReference type="Pfam" id="PF11716">
    <property type="entry name" value="MDMPI_N"/>
    <property type="match status" value="1"/>
</dbReference>
<proteinExistence type="predicted"/>
<evidence type="ECO:0000259" key="1">
    <source>
        <dbReference type="Pfam" id="PF11716"/>
    </source>
</evidence>
<dbReference type="GO" id="GO:0046872">
    <property type="term" value="F:metal ion binding"/>
    <property type="evidence" value="ECO:0007669"/>
    <property type="project" value="InterPro"/>
</dbReference>
<reference evidence="2 3" key="1">
    <citation type="submission" date="2017-10" db="EMBL/GenBank/DDBJ databases">
        <title>Sequencing the genomes of 1000 actinobacteria strains.</title>
        <authorList>
            <person name="Klenk H.-P."/>
        </authorList>
    </citation>
    <scope>NUCLEOTIDE SEQUENCE [LARGE SCALE GENOMIC DNA]</scope>
    <source>
        <strain evidence="2 3">DSM 46092</strain>
    </source>
</reference>
<dbReference type="InterPro" id="IPR024344">
    <property type="entry name" value="MDMPI_metal-binding"/>
</dbReference>
<dbReference type="Proteomes" id="UP000243542">
    <property type="component" value="Unassembled WGS sequence"/>
</dbReference>
<accession>A0A2A9FC85</accession>
<dbReference type="Gene3D" id="1.20.120.450">
    <property type="entry name" value="dinb family like domain"/>
    <property type="match status" value="1"/>
</dbReference>
<dbReference type="SUPFAM" id="SSF109854">
    <property type="entry name" value="DinB/YfiT-like putative metalloenzymes"/>
    <property type="match status" value="1"/>
</dbReference>
<protein>
    <submittedName>
        <fullName evidence="2">Uncharacterized protein (TIGR03086 family)</fullName>
    </submittedName>
</protein>
<organism evidence="2 3">
    <name type="scientific">Amycolatopsis sulphurea</name>
    <dbReference type="NCBI Taxonomy" id="76022"/>
    <lineage>
        <taxon>Bacteria</taxon>
        <taxon>Bacillati</taxon>
        <taxon>Actinomycetota</taxon>
        <taxon>Actinomycetes</taxon>
        <taxon>Pseudonocardiales</taxon>
        <taxon>Pseudonocardiaceae</taxon>
        <taxon>Amycolatopsis</taxon>
    </lineage>
</organism>
<dbReference type="NCBIfam" id="TIGR03086">
    <property type="entry name" value="TIGR03086 family metal-binding protein"/>
    <property type="match status" value="1"/>
</dbReference>
<dbReference type="InterPro" id="IPR017517">
    <property type="entry name" value="Maleyloyr_isom"/>
</dbReference>
<gene>
    <name evidence="2" type="ORF">ATK36_3887</name>
</gene>
<name>A0A2A9FC85_9PSEU</name>
<keyword evidence="3" id="KW-1185">Reference proteome</keyword>
<feature type="domain" description="Mycothiol-dependent maleylpyruvate isomerase metal-binding" evidence="1">
    <location>
        <begin position="10"/>
        <end position="131"/>
    </location>
</feature>
<comment type="caution">
    <text evidence="2">The sequence shown here is derived from an EMBL/GenBank/DDBJ whole genome shotgun (WGS) entry which is preliminary data.</text>
</comment>
<evidence type="ECO:0000313" key="3">
    <source>
        <dbReference type="Proteomes" id="UP000243542"/>
    </source>
</evidence>
<dbReference type="EMBL" id="PDJK01000002">
    <property type="protein sequence ID" value="PFG48778.1"/>
    <property type="molecule type" value="Genomic_DNA"/>
</dbReference>
<dbReference type="InterPro" id="IPR034660">
    <property type="entry name" value="DinB/YfiT-like"/>
</dbReference>
<dbReference type="InterPro" id="IPR017520">
    <property type="entry name" value="CHP03086"/>
</dbReference>
<dbReference type="NCBIfam" id="TIGR03083">
    <property type="entry name" value="maleylpyruvate isomerase family mycothiol-dependent enzyme"/>
    <property type="match status" value="1"/>
</dbReference>
<sequence length="199" mass="21227">MPSRHILTVLDELADVIDATTPEQQELPTPCDGLDVRGLHQHLLGGVQYFTVALADPVGTERPNPRSCTGSDEPRVVAEAVRNLIATVRTAVADADETTKVNIVELAAGTASFDHVIGLLLAETLVHGWDLSRALDLPWQPEPAATELVRATLSAAIQPEYRGGEGMPFAPELPVSADASALERLLAFVGRPADWAPKS</sequence>
<dbReference type="AlphaFoldDB" id="A0A2A9FC85"/>